<evidence type="ECO:0000313" key="6">
    <source>
        <dbReference type="EMBL" id="SVE93701.1"/>
    </source>
</evidence>
<feature type="region of interest" description="Disordered" evidence="5">
    <location>
        <begin position="449"/>
        <end position="470"/>
    </location>
</feature>
<name>A0A4Y7NKE6_9CRUS</name>
<dbReference type="EMBL" id="LR024082">
    <property type="protein sequence ID" value="SVE93701.1"/>
    <property type="molecule type" value="mRNA"/>
</dbReference>
<accession>A0A4Y7NKE6</accession>
<evidence type="ECO:0000256" key="2">
    <source>
        <dbReference type="ARBA" id="ARBA00007774"/>
    </source>
</evidence>
<keyword evidence="4" id="KW-0539">Nucleus</keyword>
<feature type="compositionally biased region" description="Polar residues" evidence="5">
    <location>
        <begin position="322"/>
        <end position="343"/>
    </location>
</feature>
<reference evidence="6" key="1">
    <citation type="submission" date="2018-08" db="EMBL/GenBank/DDBJ databases">
        <authorList>
            <person name="Cornetti L."/>
        </authorList>
    </citation>
    <scope>NUCLEOTIDE SEQUENCE</scope>
    <source>
        <strain evidence="6">BE-ASS</strain>
    </source>
</reference>
<dbReference type="InterPro" id="IPR006709">
    <property type="entry name" value="SSU_processome_Utp14"/>
</dbReference>
<dbReference type="GO" id="GO:0006364">
    <property type="term" value="P:rRNA processing"/>
    <property type="evidence" value="ECO:0007669"/>
    <property type="project" value="InterPro"/>
</dbReference>
<feature type="region of interest" description="Disordered" evidence="5">
    <location>
        <begin position="303"/>
        <end position="343"/>
    </location>
</feature>
<comment type="subcellular location">
    <subcellularLocation>
        <location evidence="1">Nucleus</location>
        <location evidence="1">Nucleolus</location>
    </subcellularLocation>
</comment>
<dbReference type="Pfam" id="PF04615">
    <property type="entry name" value="Utp14"/>
    <property type="match status" value="2"/>
</dbReference>
<organism evidence="6">
    <name type="scientific">Scapholeberis mucronata</name>
    <dbReference type="NCBI Taxonomy" id="202097"/>
    <lineage>
        <taxon>Eukaryota</taxon>
        <taxon>Metazoa</taxon>
        <taxon>Ecdysozoa</taxon>
        <taxon>Arthropoda</taxon>
        <taxon>Crustacea</taxon>
        <taxon>Branchiopoda</taxon>
        <taxon>Diplostraca</taxon>
        <taxon>Cladocera</taxon>
        <taxon>Anomopoda</taxon>
        <taxon>Daphniidae</taxon>
        <taxon>Scapholeberis</taxon>
    </lineage>
</organism>
<protein>
    <submittedName>
        <fullName evidence="6">EOG090X08JJ</fullName>
    </submittedName>
</protein>
<evidence type="ECO:0000256" key="1">
    <source>
        <dbReference type="ARBA" id="ARBA00004604"/>
    </source>
</evidence>
<feature type="region of interest" description="Disordered" evidence="5">
    <location>
        <begin position="357"/>
        <end position="407"/>
    </location>
</feature>
<evidence type="ECO:0000256" key="3">
    <source>
        <dbReference type="ARBA" id="ARBA00022553"/>
    </source>
</evidence>
<feature type="compositionally biased region" description="Polar residues" evidence="5">
    <location>
        <begin position="385"/>
        <end position="399"/>
    </location>
</feature>
<sequence length="707" mass="80466">MEQEIENGASIGWFPKSIPTSCLEQHHTRDHGKKQKVSIFSLQSSCPKTKKVTVEDLLQEVSQKPRMGRLPIAVKQAKKKARTLNVPLEKPQALRIERAAGYDKIKDEVSRWDVVVQSNQKAEQLIFPLNQPSIKMNTVRDFSSKFKPKTPLEQQVTELLRGNKQVQRDDQELTPAEQEALSSMSLKEALQRRKELAKSRALQSYQEAKARRQNKIKSKTYHRLLKREKMKNHVKEFEQMKEHDPENALFKLEQLEKRRIEERMTLKHKGAGKWAKLQAIRSKYDENAREALADQLRIGKEVTRKVKQSDDESEEDVPTVSLPHSNNPWLGGSEKTQASSQITSGYRKLWNTVNESKQVKKRNNDKGIVSESVKRLKPSVELDQSGESTVTNKNNGTSLDSKEAEEEISDVVLEERLVRNDKMEDFEDIVDEEVSTLRSQGTLNESSSLITAEKSQTDVSSQLRKGKNSTMNIDPNKFVTMKEIVIHHSTISSLEEGNDEDDEEERKRITLAEAFADDDVIEQFTQEKKNIVNSATPKDIDLTLPGWGEWAGAGVQPSKRKRKRFIIKAPPAPKRKDENIGNLIINEDKNVLMRRQQVNDIPLSFKTVAAFESTIRAPVTSTFIPETASRKMTTPKVVSKIGTVIAPMTEEILMSKTKSSNSKTGNSIEEDGRKTRMKDLCFTDVHCTLYTDLIAVNFTTRCQKFSI</sequence>
<gene>
    <name evidence="6" type="primary">EOG090X08JJ</name>
</gene>
<evidence type="ECO:0000256" key="4">
    <source>
        <dbReference type="ARBA" id="ARBA00023242"/>
    </source>
</evidence>
<comment type="similarity">
    <text evidence="2">Belongs to the UTP14 family.</text>
</comment>
<dbReference type="AlphaFoldDB" id="A0A4Y7NKE6"/>
<proteinExistence type="evidence at transcript level"/>
<keyword evidence="3" id="KW-0597">Phosphoprotein</keyword>
<dbReference type="GO" id="GO:0032040">
    <property type="term" value="C:small-subunit processome"/>
    <property type="evidence" value="ECO:0007669"/>
    <property type="project" value="InterPro"/>
</dbReference>
<dbReference type="PANTHER" id="PTHR14150:SF12">
    <property type="entry name" value="U3 SMALL NUCLEOLAR RNA-ASSOCIATED PROTEIN 14 HOMOLOG A"/>
    <property type="match status" value="1"/>
</dbReference>
<evidence type="ECO:0000256" key="5">
    <source>
        <dbReference type="SAM" id="MobiDB-lite"/>
    </source>
</evidence>
<dbReference type="PANTHER" id="PTHR14150">
    <property type="entry name" value="U3 SMALL NUCLEOLAR RNA-ASSOCIATED PROTEIN 14"/>
    <property type="match status" value="1"/>
</dbReference>